<reference evidence="2 3" key="1">
    <citation type="submission" date="2017-01" db="EMBL/GenBank/DDBJ databases">
        <authorList>
            <person name="Mah S.A."/>
            <person name="Swanson W.J."/>
            <person name="Moy G.W."/>
            <person name="Vacquier V.D."/>
        </authorList>
    </citation>
    <scope>NUCLEOTIDE SEQUENCE [LARGE SCALE GENOMIC DNA]</scope>
    <source>
        <strain evidence="2 3">DSM 21219</strain>
    </source>
</reference>
<keyword evidence="1" id="KW-1133">Transmembrane helix</keyword>
<evidence type="ECO:0000313" key="3">
    <source>
        <dbReference type="Proteomes" id="UP000192455"/>
    </source>
</evidence>
<sequence length="46" mass="4670">MNRITVAIPLGLGAGAIIGLLIGGLWLQWQMGTNMNAGHASIPVAA</sequence>
<dbReference type="RefSeq" id="WP_159438984.1">
    <property type="nucleotide sequence ID" value="NZ_FTPS01000004.1"/>
</dbReference>
<keyword evidence="3" id="KW-1185">Reference proteome</keyword>
<dbReference type="AlphaFoldDB" id="A0A1R3X802"/>
<organism evidence="2 3">
    <name type="scientific">Pontibaca methylaminivorans</name>
    <dbReference type="NCBI Taxonomy" id="515897"/>
    <lineage>
        <taxon>Bacteria</taxon>
        <taxon>Pseudomonadati</taxon>
        <taxon>Pseudomonadota</taxon>
        <taxon>Alphaproteobacteria</taxon>
        <taxon>Rhodobacterales</taxon>
        <taxon>Roseobacteraceae</taxon>
        <taxon>Pontibaca</taxon>
    </lineage>
</organism>
<dbReference type="STRING" id="515897.SAMN05421849_2546"/>
<evidence type="ECO:0000313" key="2">
    <source>
        <dbReference type="EMBL" id="SIT87067.1"/>
    </source>
</evidence>
<accession>A0A1R3X802</accession>
<gene>
    <name evidence="2" type="ORF">SAMN05421849_2546</name>
</gene>
<protein>
    <submittedName>
        <fullName evidence="2">Uncharacterized protein</fullName>
    </submittedName>
</protein>
<feature type="transmembrane region" description="Helical" evidence="1">
    <location>
        <begin position="6"/>
        <end position="27"/>
    </location>
</feature>
<proteinExistence type="predicted"/>
<dbReference type="EMBL" id="FTPS01000004">
    <property type="protein sequence ID" value="SIT87067.1"/>
    <property type="molecule type" value="Genomic_DNA"/>
</dbReference>
<keyword evidence="1" id="KW-0812">Transmembrane</keyword>
<evidence type="ECO:0000256" key="1">
    <source>
        <dbReference type="SAM" id="Phobius"/>
    </source>
</evidence>
<dbReference type="Proteomes" id="UP000192455">
    <property type="component" value="Unassembled WGS sequence"/>
</dbReference>
<name>A0A1R3X802_9RHOB</name>
<keyword evidence="1" id="KW-0472">Membrane</keyword>